<reference evidence="2" key="2">
    <citation type="submission" date="2010-07" db="EMBL/GenBank/DDBJ databases">
        <authorList>
            <consortium name="The Broad Institute Genome Sequencing Platform"/>
            <consortium name="Broad Institute Genome Sequencing Center for Infectious Disease"/>
            <person name="Ma L.-J."/>
            <person name="Dead R."/>
            <person name="Young S."/>
            <person name="Zeng Q."/>
            <person name="Koehrsen M."/>
            <person name="Alvarado L."/>
            <person name="Berlin A."/>
            <person name="Chapman S.B."/>
            <person name="Chen Z."/>
            <person name="Freedman E."/>
            <person name="Gellesch M."/>
            <person name="Goldberg J."/>
            <person name="Griggs A."/>
            <person name="Gujja S."/>
            <person name="Heilman E.R."/>
            <person name="Heiman D."/>
            <person name="Hepburn T."/>
            <person name="Howarth C."/>
            <person name="Jen D."/>
            <person name="Larson L."/>
            <person name="Mehta T."/>
            <person name="Neiman D."/>
            <person name="Pearson M."/>
            <person name="Roberts A."/>
            <person name="Saif S."/>
            <person name="Shea T."/>
            <person name="Shenoy N."/>
            <person name="Sisk P."/>
            <person name="Stolte C."/>
            <person name="Sykes S."/>
            <person name="Walk T."/>
            <person name="White J."/>
            <person name="Yandava C."/>
            <person name="Haas B."/>
            <person name="Nusbaum C."/>
            <person name="Birren B."/>
        </authorList>
    </citation>
    <scope>NUCLEOTIDE SEQUENCE</scope>
    <source>
        <strain evidence="2">R3-111a-1</strain>
    </source>
</reference>
<dbReference type="EnsemblFungi" id="EJT68745">
    <property type="protein sequence ID" value="EJT68745"/>
    <property type="gene ID" value="GGTG_13686"/>
</dbReference>
<evidence type="ECO:0000313" key="3">
    <source>
        <dbReference type="EnsemblFungi" id="EJT68745"/>
    </source>
</evidence>
<dbReference type="EMBL" id="GL385428">
    <property type="protein sequence ID" value="EJT68745.1"/>
    <property type="molecule type" value="Genomic_DNA"/>
</dbReference>
<dbReference type="HOGENOM" id="CLU_1835302_0_0_1"/>
<dbReference type="GeneID" id="20354144"/>
<accession>J3PJK0</accession>
<reference evidence="3" key="5">
    <citation type="submission" date="2018-04" db="UniProtKB">
        <authorList>
            <consortium name="EnsemblFungi"/>
        </authorList>
    </citation>
    <scope>IDENTIFICATION</scope>
    <source>
        <strain evidence="3">R3-111a-1</strain>
    </source>
</reference>
<reference evidence="2" key="3">
    <citation type="submission" date="2010-09" db="EMBL/GenBank/DDBJ databases">
        <title>Annotation of Gaeumannomyces graminis var. tritici R3-111a-1.</title>
        <authorList>
            <consortium name="The Broad Institute Genome Sequencing Platform"/>
            <person name="Ma L.-J."/>
            <person name="Dead R."/>
            <person name="Young S.K."/>
            <person name="Zeng Q."/>
            <person name="Gargeya S."/>
            <person name="Fitzgerald M."/>
            <person name="Haas B."/>
            <person name="Abouelleil A."/>
            <person name="Alvarado L."/>
            <person name="Arachchi H.M."/>
            <person name="Berlin A."/>
            <person name="Brown A."/>
            <person name="Chapman S.B."/>
            <person name="Chen Z."/>
            <person name="Dunbar C."/>
            <person name="Freedman E."/>
            <person name="Gearin G."/>
            <person name="Gellesch M."/>
            <person name="Goldberg J."/>
            <person name="Griggs A."/>
            <person name="Gujja S."/>
            <person name="Heiman D."/>
            <person name="Howarth C."/>
            <person name="Larson L."/>
            <person name="Lui A."/>
            <person name="MacDonald P.J.P."/>
            <person name="Mehta T."/>
            <person name="Montmayeur A."/>
            <person name="Murphy C."/>
            <person name="Neiman D."/>
            <person name="Pearson M."/>
            <person name="Priest M."/>
            <person name="Roberts A."/>
            <person name="Saif S."/>
            <person name="Shea T."/>
            <person name="Shenoy N."/>
            <person name="Sisk P."/>
            <person name="Stolte C."/>
            <person name="Sykes S."/>
            <person name="Yandava C."/>
            <person name="Wortman J."/>
            <person name="Nusbaum C."/>
            <person name="Birren B."/>
        </authorList>
    </citation>
    <scope>NUCLEOTIDE SEQUENCE</scope>
    <source>
        <strain evidence="2">R3-111a-1</strain>
    </source>
</reference>
<feature type="region of interest" description="Disordered" evidence="1">
    <location>
        <begin position="1"/>
        <end position="51"/>
    </location>
</feature>
<proteinExistence type="predicted"/>
<reference evidence="4" key="1">
    <citation type="submission" date="2010-07" db="EMBL/GenBank/DDBJ databases">
        <title>The genome sequence of Gaeumannomyces graminis var. tritici strain R3-111a-1.</title>
        <authorList>
            <consortium name="The Broad Institute Genome Sequencing Platform"/>
            <person name="Ma L.-J."/>
            <person name="Dead R."/>
            <person name="Young S."/>
            <person name="Zeng Q."/>
            <person name="Koehrsen M."/>
            <person name="Alvarado L."/>
            <person name="Berlin A."/>
            <person name="Chapman S.B."/>
            <person name="Chen Z."/>
            <person name="Freedman E."/>
            <person name="Gellesch M."/>
            <person name="Goldberg J."/>
            <person name="Griggs A."/>
            <person name="Gujja S."/>
            <person name="Heilman E.R."/>
            <person name="Heiman D."/>
            <person name="Hepburn T."/>
            <person name="Howarth C."/>
            <person name="Jen D."/>
            <person name="Larson L."/>
            <person name="Mehta T."/>
            <person name="Neiman D."/>
            <person name="Pearson M."/>
            <person name="Roberts A."/>
            <person name="Saif S."/>
            <person name="Shea T."/>
            <person name="Shenoy N."/>
            <person name="Sisk P."/>
            <person name="Stolte C."/>
            <person name="Sykes S."/>
            <person name="Walk T."/>
            <person name="White J."/>
            <person name="Yandava C."/>
            <person name="Haas B."/>
            <person name="Nusbaum C."/>
            <person name="Birren B."/>
        </authorList>
    </citation>
    <scope>NUCLEOTIDE SEQUENCE [LARGE SCALE GENOMIC DNA]</scope>
    <source>
        <strain evidence="4">R3-111a-1</strain>
    </source>
</reference>
<dbReference type="Proteomes" id="UP000006039">
    <property type="component" value="Unassembled WGS sequence"/>
</dbReference>
<evidence type="ECO:0000313" key="4">
    <source>
        <dbReference type="Proteomes" id="UP000006039"/>
    </source>
</evidence>
<name>J3PJK0_GAET3</name>
<gene>
    <name evidence="3" type="primary">20354144</name>
    <name evidence="2" type="ORF">GGTG_13686</name>
</gene>
<reference evidence="3" key="4">
    <citation type="journal article" date="2015" name="G3 (Bethesda)">
        <title>Genome sequences of three phytopathogenic species of the Magnaporthaceae family of fungi.</title>
        <authorList>
            <person name="Okagaki L.H."/>
            <person name="Nunes C.C."/>
            <person name="Sailsbery J."/>
            <person name="Clay B."/>
            <person name="Brown D."/>
            <person name="John T."/>
            <person name="Oh Y."/>
            <person name="Young N."/>
            <person name="Fitzgerald M."/>
            <person name="Haas B.J."/>
            <person name="Zeng Q."/>
            <person name="Young S."/>
            <person name="Adiconis X."/>
            <person name="Fan L."/>
            <person name="Levin J.Z."/>
            <person name="Mitchell T.K."/>
            <person name="Okubara P.A."/>
            <person name="Farman M.L."/>
            <person name="Kohn L.M."/>
            <person name="Birren B."/>
            <person name="Ma L.-J."/>
            <person name="Dean R.A."/>
        </authorList>
    </citation>
    <scope>NUCLEOTIDE SEQUENCE</scope>
    <source>
        <strain evidence="3">R3-111a-1</strain>
    </source>
</reference>
<organism evidence="2">
    <name type="scientific">Gaeumannomyces tritici (strain R3-111a-1)</name>
    <name type="common">Wheat and barley take-all root rot fungus</name>
    <name type="synonym">Gaeumannomyces graminis var. tritici</name>
    <dbReference type="NCBI Taxonomy" id="644352"/>
    <lineage>
        <taxon>Eukaryota</taxon>
        <taxon>Fungi</taxon>
        <taxon>Dikarya</taxon>
        <taxon>Ascomycota</taxon>
        <taxon>Pezizomycotina</taxon>
        <taxon>Sordariomycetes</taxon>
        <taxon>Sordariomycetidae</taxon>
        <taxon>Magnaporthales</taxon>
        <taxon>Magnaporthaceae</taxon>
        <taxon>Gaeumannomyces</taxon>
    </lineage>
</organism>
<dbReference type="AlphaFoldDB" id="J3PJK0"/>
<sequence length="140" mass="15063">MQTSPSSYPVIPFPTSPCPRTTRLGKVAVMDGRGEAQPARPGRSSRQKTTRTKKMLKCFYARSTTCSVGLAAASSLSGHPVTRKQGVSDALQRSPFWEIVAAPLAAPPNEELEEEEEPSCVVGCPALCLPRPPRLCVPSR</sequence>
<dbReference type="RefSeq" id="XP_009229867.1">
    <property type="nucleotide sequence ID" value="XM_009231603.1"/>
</dbReference>
<protein>
    <submittedName>
        <fullName evidence="2 3">Uncharacterized protein</fullName>
    </submittedName>
</protein>
<dbReference type="VEuPathDB" id="FungiDB:GGTG_13686"/>
<keyword evidence="4" id="KW-1185">Reference proteome</keyword>
<evidence type="ECO:0000256" key="1">
    <source>
        <dbReference type="SAM" id="MobiDB-lite"/>
    </source>
</evidence>
<evidence type="ECO:0000313" key="2">
    <source>
        <dbReference type="EMBL" id="EJT68745.1"/>
    </source>
</evidence>